<keyword evidence="2" id="KW-1185">Reference proteome</keyword>
<protein>
    <submittedName>
        <fullName evidence="1">Uncharacterized protein</fullName>
    </submittedName>
</protein>
<evidence type="ECO:0000313" key="1">
    <source>
        <dbReference type="EMBL" id="AGR48535.1"/>
    </source>
</evidence>
<dbReference type="KEGG" id="vg:19686299"/>
<dbReference type="RefSeq" id="YP_009042778.1">
    <property type="nucleotide sequence ID" value="NC_024358.1"/>
</dbReference>
<reference evidence="1 2" key="1">
    <citation type="journal article" date="2015" name="Virus Res.">
        <title>Unraveling the genome structure of cyanobacterial podovirus A-4L with long direct terminal repeats.</title>
        <authorList>
            <person name="Ou T."/>
            <person name="Liao X.Y."/>
            <person name="Gao X.C."/>
            <person name="Xu X.D."/>
            <person name="Zhang Q.Y."/>
        </authorList>
    </citation>
    <scope>NUCLEOTIDE SEQUENCE [LARGE SCALE GENOMIC DNA]</scope>
</reference>
<name>A0A059PY87_9CAUD</name>
<accession>A0A059PY87</accession>
<evidence type="ECO:0000313" key="2">
    <source>
        <dbReference type="Proteomes" id="UP000027000"/>
    </source>
</evidence>
<dbReference type="GeneID" id="19686299"/>
<sequence length="102" mass="11991">MNNDYIQMLTEQRNRLSEYAKLLASESDALKKQVELQNQVIESLRRESSTVRACMPDMVRYAPSSGLMLVREDGRNVVYTRTAIEDEFVRSYLDYKRASRYK</sequence>
<dbReference type="SMR" id="A0A059PY87"/>
<proteinExistence type="predicted"/>
<gene>
    <name evidence="1" type="ORF">A4L_08</name>
</gene>
<dbReference type="Proteomes" id="UP000027000">
    <property type="component" value="Segment"/>
</dbReference>
<dbReference type="EMBL" id="KF356198">
    <property type="protein sequence ID" value="AGR48535.1"/>
    <property type="molecule type" value="Genomic_DNA"/>
</dbReference>
<organism evidence="1 2">
    <name type="scientific">Anabaena phage A-4L</name>
    <dbReference type="NCBI Taxonomy" id="1357732"/>
    <lineage>
        <taxon>Viruses</taxon>
        <taxon>Duplodnaviria</taxon>
        <taxon>Heunggongvirae</taxon>
        <taxon>Uroviricota</taxon>
        <taxon>Caudoviricetes</taxon>
        <taxon>Saffermanviridae</taxon>
        <taxon>Kozyakovvirus</taxon>
        <taxon>Kozyakovvirus A4L</taxon>
    </lineage>
</organism>